<name>A0A0U2UF55_ACAPC</name>
<evidence type="ECO:0000313" key="5">
    <source>
        <dbReference type="EMBL" id="ALS04395.1"/>
    </source>
</evidence>
<evidence type="ECO:0000256" key="2">
    <source>
        <dbReference type="ARBA" id="ARBA00022803"/>
    </source>
</evidence>
<reference evidence="5" key="1">
    <citation type="journal article" date="2015" name="Sci. Rep.">
        <title>Spliced leader RNA trans-splicing discovered in copepods.</title>
        <authorList>
            <person name="Yang F."/>
            <person name="Xu D."/>
            <person name="Zhuang Y."/>
            <person name="Yi X."/>
            <person name="Huang Y."/>
            <person name="Chen H."/>
            <person name="Lin S."/>
            <person name="Campbell D.A."/>
            <person name="Sturm N.R."/>
            <person name="Liu G."/>
            <person name="Zhang H."/>
        </authorList>
    </citation>
    <scope>NUCLEOTIDE SEQUENCE</scope>
</reference>
<feature type="region of interest" description="Disordered" evidence="3">
    <location>
        <begin position="1"/>
        <end position="40"/>
    </location>
</feature>
<feature type="compositionally biased region" description="Basic and acidic residues" evidence="3">
    <location>
        <begin position="219"/>
        <end position="245"/>
    </location>
</feature>
<dbReference type="GO" id="GO:0005654">
    <property type="term" value="C:nucleoplasm"/>
    <property type="evidence" value="ECO:0007669"/>
    <property type="project" value="TreeGrafter"/>
</dbReference>
<dbReference type="SUPFAM" id="SSF48452">
    <property type="entry name" value="TPR-like"/>
    <property type="match status" value="1"/>
</dbReference>
<feature type="domain" description="Tetratricopeptide SHNi-TPR" evidence="4">
    <location>
        <begin position="292"/>
        <end position="324"/>
    </location>
</feature>
<dbReference type="PANTHER" id="PTHR15081:SF1">
    <property type="entry name" value="NUCLEAR AUTOANTIGENIC SPERM PROTEIN"/>
    <property type="match status" value="1"/>
</dbReference>
<feature type="compositionally biased region" description="Basic and acidic residues" evidence="3">
    <location>
        <begin position="459"/>
        <end position="468"/>
    </location>
</feature>
<feature type="region of interest" description="Disordered" evidence="3">
    <location>
        <begin position="115"/>
        <end position="254"/>
    </location>
</feature>
<dbReference type="GO" id="GO:0006335">
    <property type="term" value="P:DNA replication-dependent chromatin assembly"/>
    <property type="evidence" value="ECO:0007669"/>
    <property type="project" value="TreeGrafter"/>
</dbReference>
<feature type="compositionally biased region" description="Basic and acidic residues" evidence="3">
    <location>
        <begin position="1"/>
        <end position="10"/>
    </location>
</feature>
<dbReference type="EMBL" id="KT754561">
    <property type="protein sequence ID" value="ALS04395.1"/>
    <property type="molecule type" value="mRNA"/>
</dbReference>
<sequence>MTASEVEKTKAQGGSPQEKVAASTSPQAKGDSGASPVRAVVSDKHKEAMSLFVAGKRDLLVKDIDSAVSSLAQACELLSAEFGETAYECADAYYYYGKALLEMARAESGVFGNALDGVPDGEDTDNSQIEDPEKMTEEERETVEKEVGEALDENFKALEEKQESRDRRKKSTTEDETEEDDEEAEDSDKPAEDSEKPAAEKAEEKAESEKPAAEAMESEPSKDEAKEDTESVGNEAKEGEDKKEQEAEDEEDPSNLQLAWEMLELAKVSYKHKLESLTDADEKKSVEMKVCETLLTLGEVSLENETYEQAVVDITECLNKRKELHAADSRRIAETQYQLGVALGHFEKFDEAVKALEDAIACLKKRMENLKNKSESVDETKANDAFYSREAEITELESLIPEIEEKIQDTKDMKKQSADNKAEESGFKQNGESSGAKPISTISVKRKAEGSDSTSPKKAHVENGTDKK</sequence>
<dbReference type="InterPro" id="IPR011990">
    <property type="entry name" value="TPR-like_helical_dom_sf"/>
</dbReference>
<evidence type="ECO:0000256" key="1">
    <source>
        <dbReference type="ARBA" id="ARBA00022737"/>
    </source>
</evidence>
<protein>
    <submittedName>
        <fullName evidence="5">Nuclear autoantigenic sperm protein</fullName>
    </submittedName>
</protein>
<proteinExistence type="evidence at transcript level"/>
<dbReference type="Pfam" id="PF10516">
    <property type="entry name" value="SHNi-TPR"/>
    <property type="match status" value="1"/>
</dbReference>
<feature type="compositionally biased region" description="Basic and acidic residues" evidence="3">
    <location>
        <begin position="131"/>
        <end position="166"/>
    </location>
</feature>
<dbReference type="Gene3D" id="1.25.40.10">
    <property type="entry name" value="Tetratricopeptide repeat domain"/>
    <property type="match status" value="1"/>
</dbReference>
<dbReference type="PANTHER" id="PTHR15081">
    <property type="entry name" value="NUCLEAR AUTOANTIGENIC SPERM PROTEIN NASP -RELATED"/>
    <property type="match status" value="1"/>
</dbReference>
<feature type="compositionally biased region" description="Acidic residues" evidence="3">
    <location>
        <begin position="174"/>
        <end position="186"/>
    </location>
</feature>
<dbReference type="InterPro" id="IPR051730">
    <property type="entry name" value="NASP-like"/>
</dbReference>
<feature type="region of interest" description="Disordered" evidence="3">
    <location>
        <begin position="403"/>
        <end position="468"/>
    </location>
</feature>
<keyword evidence="2" id="KW-0802">TPR repeat</keyword>
<dbReference type="GO" id="GO:0042393">
    <property type="term" value="F:histone binding"/>
    <property type="evidence" value="ECO:0007669"/>
    <property type="project" value="TreeGrafter"/>
</dbReference>
<dbReference type="GO" id="GO:0034080">
    <property type="term" value="P:CENP-A containing chromatin assembly"/>
    <property type="evidence" value="ECO:0007669"/>
    <property type="project" value="TreeGrafter"/>
</dbReference>
<keyword evidence="1" id="KW-0677">Repeat</keyword>
<evidence type="ECO:0000256" key="3">
    <source>
        <dbReference type="SAM" id="MobiDB-lite"/>
    </source>
</evidence>
<evidence type="ECO:0000259" key="4">
    <source>
        <dbReference type="Pfam" id="PF10516"/>
    </source>
</evidence>
<dbReference type="AlphaFoldDB" id="A0A0U2UF55"/>
<feature type="compositionally biased region" description="Basic and acidic residues" evidence="3">
    <location>
        <begin position="187"/>
        <end position="212"/>
    </location>
</feature>
<feature type="compositionally biased region" description="Acidic residues" evidence="3">
    <location>
        <begin position="119"/>
        <end position="130"/>
    </location>
</feature>
<feature type="compositionally biased region" description="Basic and acidic residues" evidence="3">
    <location>
        <begin position="403"/>
        <end position="426"/>
    </location>
</feature>
<organism evidence="5">
    <name type="scientific">Acartia pacifica</name>
    <name type="common">Copepod</name>
    <dbReference type="NCBI Taxonomy" id="335913"/>
    <lineage>
        <taxon>Eukaryota</taxon>
        <taxon>Metazoa</taxon>
        <taxon>Ecdysozoa</taxon>
        <taxon>Arthropoda</taxon>
        <taxon>Crustacea</taxon>
        <taxon>Multicrustacea</taxon>
        <taxon>Hexanauplia</taxon>
        <taxon>Copepoda</taxon>
        <taxon>Calanoida</taxon>
        <taxon>Acartiidae</taxon>
        <taxon>Acartia</taxon>
    </lineage>
</organism>
<accession>A0A0U2UF55</accession>
<dbReference type="InterPro" id="IPR019544">
    <property type="entry name" value="Tetratricopeptide_SHNi-TPR_dom"/>
</dbReference>